<accession>A0ABD3KA61</accession>
<gene>
    <name evidence="1" type="ORF">ACJRO7_025210</name>
</gene>
<sequence length="161" mass="17738">MIHQRNPASIPWRVGGQISRHICSNSLHIDYPIDELIAFSGNTFLLAKCCRPTLRKFPTKDQRPVVDDHGPATSRLMQLLRPTLAELLRVPLAASAGREAFVFTGLHYDDRKGRERPDVQSSISRACAEHSGLKQYAPGEGPIDNEHIGKLALAACPFSSA</sequence>
<dbReference type="Proteomes" id="UP001634007">
    <property type="component" value="Unassembled WGS sequence"/>
</dbReference>
<keyword evidence="2" id="KW-1185">Reference proteome</keyword>
<reference evidence="1 2" key="1">
    <citation type="submission" date="2024-11" db="EMBL/GenBank/DDBJ databases">
        <title>Chromosome-level genome assembly of Eucalyptus globulus Labill. provides insights into its genome evolution.</title>
        <authorList>
            <person name="Li X."/>
        </authorList>
    </citation>
    <scope>NUCLEOTIDE SEQUENCE [LARGE SCALE GENOMIC DNA]</scope>
    <source>
        <strain evidence="1">CL2024</strain>
        <tissue evidence="1">Fresh tender leaves</tissue>
    </source>
</reference>
<proteinExistence type="predicted"/>
<dbReference type="AlphaFoldDB" id="A0ABD3KA61"/>
<organism evidence="1 2">
    <name type="scientific">Eucalyptus globulus</name>
    <name type="common">Tasmanian blue gum</name>
    <dbReference type="NCBI Taxonomy" id="34317"/>
    <lineage>
        <taxon>Eukaryota</taxon>
        <taxon>Viridiplantae</taxon>
        <taxon>Streptophyta</taxon>
        <taxon>Embryophyta</taxon>
        <taxon>Tracheophyta</taxon>
        <taxon>Spermatophyta</taxon>
        <taxon>Magnoliopsida</taxon>
        <taxon>eudicotyledons</taxon>
        <taxon>Gunneridae</taxon>
        <taxon>Pentapetalae</taxon>
        <taxon>rosids</taxon>
        <taxon>malvids</taxon>
        <taxon>Myrtales</taxon>
        <taxon>Myrtaceae</taxon>
        <taxon>Myrtoideae</taxon>
        <taxon>Eucalypteae</taxon>
        <taxon>Eucalyptus</taxon>
    </lineage>
</organism>
<evidence type="ECO:0000313" key="2">
    <source>
        <dbReference type="Proteomes" id="UP001634007"/>
    </source>
</evidence>
<protein>
    <submittedName>
        <fullName evidence="1">Uncharacterized protein</fullName>
    </submittedName>
</protein>
<evidence type="ECO:0000313" key="1">
    <source>
        <dbReference type="EMBL" id="KAL3736217.1"/>
    </source>
</evidence>
<dbReference type="EMBL" id="JBJKBG010000006">
    <property type="protein sequence ID" value="KAL3736217.1"/>
    <property type="molecule type" value="Genomic_DNA"/>
</dbReference>
<comment type="caution">
    <text evidence="1">The sequence shown here is derived from an EMBL/GenBank/DDBJ whole genome shotgun (WGS) entry which is preliminary data.</text>
</comment>
<name>A0ABD3KA61_EUCGL</name>